<dbReference type="PROSITE" id="PS50109">
    <property type="entry name" value="HIS_KIN"/>
    <property type="match status" value="1"/>
</dbReference>
<comment type="caution">
    <text evidence="14">The sequence shown here is derived from an EMBL/GenBank/DDBJ whole genome shotgun (WGS) entry which is preliminary data.</text>
</comment>
<evidence type="ECO:0000256" key="8">
    <source>
        <dbReference type="ARBA" id="ARBA00022989"/>
    </source>
</evidence>
<dbReference type="Pfam" id="PF02702">
    <property type="entry name" value="KdpD"/>
    <property type="match status" value="1"/>
</dbReference>
<dbReference type="PANTHER" id="PTHR45569:SF1">
    <property type="entry name" value="SENSOR PROTEIN KDPD"/>
    <property type="match status" value="1"/>
</dbReference>
<dbReference type="RefSeq" id="WP_387416243.1">
    <property type="nucleotide sequence ID" value="NZ_JBIASD010000026.1"/>
</dbReference>
<evidence type="ECO:0000256" key="7">
    <source>
        <dbReference type="ARBA" id="ARBA00022840"/>
    </source>
</evidence>
<keyword evidence="3" id="KW-0808">Transferase</keyword>
<evidence type="ECO:0000256" key="5">
    <source>
        <dbReference type="ARBA" id="ARBA00022741"/>
    </source>
</evidence>
<keyword evidence="15" id="KW-1185">Reference proteome</keyword>
<sequence length="838" mass="88893">MLVYLGAAPGVGKTYAMLEEGQRVKAGGADVVIGLLESHGRRLTAKMAEGLEVVPRRTVIYRGRPFTEMDTEAVLARRPQVALVDELAHTNVPGAGNEKRWQDVERILDAGVDVVTTVNIQHLESLKDVVEQITGIRQSEAIPDEVVRRADQIELVDLTPEALRRRMVQGYIYPADRVDVALTHYFRPGNLTALRELALLWLADRVEEGLQRYRVEHGIATPWETKERIVVALSGDAAEQALIRRAARIADRTPGSELLAVHVIRTDDAPGADPAVLAGQRALVESLGGFYHQVVGADVAAAILQFARAEDATQLVLGGAGRGRLAALLLGDRVVDKATRMAGAIDVHVLPHKRKTRAPAMTLPSLTRGLGRARFWWGVTLAALLVPGLTLALVWLPGPGLAGVLLLYLLAVVTVALVGGLYPALAAAVGAGVLADYYFVPPMGSLAIGRPANAAVLAVFVVVASIVSGAVERAARRSRAAARSSVEAATLSDLAIGALRGGNDLPALLERVRVTFGLDSVSLLESDGAGGHRWFVVASSGSMPPERPEDADTEAAIGGTLVLAGHGRSLDAGDRRVFAACAALVAASLEERRSERRAEEHLADRRRTDLLRTVAGDLEPELAVARHAVEGLRDRTAPRTEDEWDELCAQAEGAVERVHGLVADLVDVSRLNGALDVFLRPVDVGDVLIVAVDDLGPGGHDLVLRLPQELPNVIADAVLLTRLVTYLAADALRRSPADAARLHIEAAQVDGRVEIRLVDHTAPVPRMWERDADGRPVGIVPRVCADLARAIGGVLRWEETAGGGCTAVLSLPAAASRAPAAPDVARPGRSGGGGYAGA</sequence>
<comment type="subcellular location">
    <subcellularLocation>
        <location evidence="1">Membrane</location>
        <topology evidence="1">Multi-pass membrane protein</topology>
    </subcellularLocation>
</comment>
<dbReference type="InterPro" id="IPR027417">
    <property type="entry name" value="P-loop_NTPase"/>
</dbReference>
<feature type="transmembrane region" description="Helical" evidence="12">
    <location>
        <begin position="407"/>
        <end position="440"/>
    </location>
</feature>
<protein>
    <submittedName>
        <fullName evidence="14">DUF4118 domain-containing protein</fullName>
    </submittedName>
</protein>
<keyword evidence="2" id="KW-0597">Phosphoprotein</keyword>
<accession>A0ABW6T1E2</accession>
<dbReference type="PANTHER" id="PTHR45569">
    <property type="entry name" value="SENSOR PROTEIN KDPD"/>
    <property type="match status" value="1"/>
</dbReference>
<feature type="transmembrane region" description="Helical" evidence="12">
    <location>
        <begin position="452"/>
        <end position="471"/>
    </location>
</feature>
<keyword evidence="9" id="KW-0902">Two-component regulatory system</keyword>
<dbReference type="InterPro" id="IPR003852">
    <property type="entry name" value="Sig_transdc_His_kinase_KdpD_N"/>
</dbReference>
<keyword evidence="10 12" id="KW-0472">Membrane</keyword>
<evidence type="ECO:0000256" key="2">
    <source>
        <dbReference type="ARBA" id="ARBA00022553"/>
    </source>
</evidence>
<dbReference type="Gene3D" id="3.40.50.300">
    <property type="entry name" value="P-loop containing nucleotide triphosphate hydrolases"/>
    <property type="match status" value="1"/>
</dbReference>
<keyword evidence="7" id="KW-0067">ATP-binding</keyword>
<dbReference type="InterPro" id="IPR006016">
    <property type="entry name" value="UspA"/>
</dbReference>
<evidence type="ECO:0000256" key="10">
    <source>
        <dbReference type="ARBA" id="ARBA00023136"/>
    </source>
</evidence>
<dbReference type="Gene3D" id="3.40.50.620">
    <property type="entry name" value="HUPs"/>
    <property type="match status" value="1"/>
</dbReference>
<name>A0ABW6T1E2_9ACTN</name>
<feature type="region of interest" description="Disordered" evidence="11">
    <location>
        <begin position="819"/>
        <end position="838"/>
    </location>
</feature>
<evidence type="ECO:0000313" key="14">
    <source>
        <dbReference type="EMBL" id="MFF3669974.1"/>
    </source>
</evidence>
<evidence type="ECO:0000256" key="11">
    <source>
        <dbReference type="SAM" id="MobiDB-lite"/>
    </source>
</evidence>
<feature type="transmembrane region" description="Helical" evidence="12">
    <location>
        <begin position="375"/>
        <end position="395"/>
    </location>
</feature>
<organism evidence="14 15">
    <name type="scientific">Microtetraspora malaysiensis</name>
    <dbReference type="NCBI Taxonomy" id="161358"/>
    <lineage>
        <taxon>Bacteria</taxon>
        <taxon>Bacillati</taxon>
        <taxon>Actinomycetota</taxon>
        <taxon>Actinomycetes</taxon>
        <taxon>Streptosporangiales</taxon>
        <taxon>Streptosporangiaceae</taxon>
        <taxon>Microtetraspora</taxon>
    </lineage>
</organism>
<keyword evidence="6" id="KW-0418">Kinase</keyword>
<dbReference type="Pfam" id="PF13493">
    <property type="entry name" value="DUF4118"/>
    <property type="match status" value="1"/>
</dbReference>
<evidence type="ECO:0000259" key="13">
    <source>
        <dbReference type="PROSITE" id="PS50109"/>
    </source>
</evidence>
<dbReference type="Pfam" id="PF00582">
    <property type="entry name" value="Usp"/>
    <property type="match status" value="1"/>
</dbReference>
<dbReference type="InterPro" id="IPR038318">
    <property type="entry name" value="KdpD_sf"/>
</dbReference>
<gene>
    <name evidence="14" type="ORF">ACFYXI_30740</name>
</gene>
<dbReference type="Gene3D" id="1.20.120.620">
    <property type="entry name" value="Backbone structure of the membrane domain of e. Coli histidine kinase receptor kdpd"/>
    <property type="match status" value="1"/>
</dbReference>
<evidence type="ECO:0000256" key="1">
    <source>
        <dbReference type="ARBA" id="ARBA00004141"/>
    </source>
</evidence>
<feature type="domain" description="Histidine kinase" evidence="13">
    <location>
        <begin position="613"/>
        <end position="815"/>
    </location>
</feature>
<feature type="compositionally biased region" description="Gly residues" evidence="11">
    <location>
        <begin position="829"/>
        <end position="838"/>
    </location>
</feature>
<keyword evidence="8 12" id="KW-1133">Transmembrane helix</keyword>
<dbReference type="InterPro" id="IPR036890">
    <property type="entry name" value="HATPase_C_sf"/>
</dbReference>
<proteinExistence type="predicted"/>
<dbReference type="EMBL" id="JBIASD010000026">
    <property type="protein sequence ID" value="MFF3669974.1"/>
    <property type="molecule type" value="Genomic_DNA"/>
</dbReference>
<evidence type="ECO:0000256" key="12">
    <source>
        <dbReference type="SAM" id="Phobius"/>
    </source>
</evidence>
<feature type="compositionally biased region" description="Low complexity" evidence="11">
    <location>
        <begin position="819"/>
        <end position="828"/>
    </location>
</feature>
<keyword evidence="5" id="KW-0547">Nucleotide-binding</keyword>
<dbReference type="InterPro" id="IPR025201">
    <property type="entry name" value="KdpD_TM"/>
</dbReference>
<dbReference type="InterPro" id="IPR052023">
    <property type="entry name" value="Histidine_kinase_KdpD"/>
</dbReference>
<evidence type="ECO:0000256" key="4">
    <source>
        <dbReference type="ARBA" id="ARBA00022692"/>
    </source>
</evidence>
<evidence type="ECO:0000256" key="6">
    <source>
        <dbReference type="ARBA" id="ARBA00022777"/>
    </source>
</evidence>
<dbReference type="InterPro" id="IPR005467">
    <property type="entry name" value="His_kinase_dom"/>
</dbReference>
<dbReference type="Proteomes" id="UP001602013">
    <property type="component" value="Unassembled WGS sequence"/>
</dbReference>
<reference evidence="14 15" key="1">
    <citation type="submission" date="2024-10" db="EMBL/GenBank/DDBJ databases">
        <title>The Natural Products Discovery Center: Release of the First 8490 Sequenced Strains for Exploring Actinobacteria Biosynthetic Diversity.</title>
        <authorList>
            <person name="Kalkreuter E."/>
            <person name="Kautsar S.A."/>
            <person name="Yang D."/>
            <person name="Bader C.D."/>
            <person name="Teijaro C.N."/>
            <person name="Fluegel L."/>
            <person name="Davis C.M."/>
            <person name="Simpson J.R."/>
            <person name="Lauterbach L."/>
            <person name="Steele A.D."/>
            <person name="Gui C."/>
            <person name="Meng S."/>
            <person name="Li G."/>
            <person name="Viehrig K."/>
            <person name="Ye F."/>
            <person name="Su P."/>
            <person name="Kiefer A.F."/>
            <person name="Nichols A."/>
            <person name="Cepeda A.J."/>
            <person name="Yan W."/>
            <person name="Fan B."/>
            <person name="Jiang Y."/>
            <person name="Adhikari A."/>
            <person name="Zheng C.-J."/>
            <person name="Schuster L."/>
            <person name="Cowan T.M."/>
            <person name="Smanski M.J."/>
            <person name="Chevrette M.G."/>
            <person name="De Carvalho L.P.S."/>
            <person name="Shen B."/>
        </authorList>
    </citation>
    <scope>NUCLEOTIDE SEQUENCE [LARGE SCALE GENOMIC DNA]</scope>
    <source>
        <strain evidence="14 15">NPDC002173</strain>
    </source>
</reference>
<dbReference type="Gene3D" id="3.30.565.10">
    <property type="entry name" value="Histidine kinase-like ATPase, C-terminal domain"/>
    <property type="match status" value="1"/>
</dbReference>
<evidence type="ECO:0000256" key="3">
    <source>
        <dbReference type="ARBA" id="ARBA00022679"/>
    </source>
</evidence>
<dbReference type="SUPFAM" id="SSF55874">
    <property type="entry name" value="ATPase domain of HSP90 chaperone/DNA topoisomerase II/histidine kinase"/>
    <property type="match status" value="1"/>
</dbReference>
<evidence type="ECO:0000313" key="15">
    <source>
        <dbReference type="Proteomes" id="UP001602013"/>
    </source>
</evidence>
<dbReference type="InterPro" id="IPR014729">
    <property type="entry name" value="Rossmann-like_a/b/a_fold"/>
</dbReference>
<evidence type="ECO:0000256" key="9">
    <source>
        <dbReference type="ARBA" id="ARBA00023012"/>
    </source>
</evidence>
<keyword evidence="4 12" id="KW-0812">Transmembrane</keyword>
<dbReference type="SUPFAM" id="SSF52402">
    <property type="entry name" value="Adenine nucleotide alpha hydrolases-like"/>
    <property type="match status" value="1"/>
</dbReference>